<accession>A0A9W8ASI5</accession>
<dbReference type="Pfam" id="PF01399">
    <property type="entry name" value="PCI"/>
    <property type="match status" value="1"/>
</dbReference>
<dbReference type="GO" id="GO:0005634">
    <property type="term" value="C:nucleus"/>
    <property type="evidence" value="ECO:0007669"/>
    <property type="project" value="UniProtKB-ARBA"/>
</dbReference>
<dbReference type="InterPro" id="IPR036390">
    <property type="entry name" value="WH_DNA-bd_sf"/>
</dbReference>
<proteinExistence type="inferred from homology"/>
<keyword evidence="2 4" id="KW-0647">Proteasome</keyword>
<dbReference type="PROSITE" id="PS50250">
    <property type="entry name" value="PCI"/>
    <property type="match status" value="1"/>
</dbReference>
<evidence type="ECO:0000313" key="5">
    <source>
        <dbReference type="Proteomes" id="UP001150925"/>
    </source>
</evidence>
<evidence type="ECO:0000256" key="1">
    <source>
        <dbReference type="ARBA" id="ARBA00006397"/>
    </source>
</evidence>
<dbReference type="GO" id="GO:0005737">
    <property type="term" value="C:cytoplasm"/>
    <property type="evidence" value="ECO:0007669"/>
    <property type="project" value="TreeGrafter"/>
</dbReference>
<comment type="similarity">
    <text evidence="1">Belongs to the proteasome subunit p55 family.</text>
</comment>
<dbReference type="InterPro" id="IPR036388">
    <property type="entry name" value="WH-like_DNA-bd_sf"/>
</dbReference>
<gene>
    <name evidence="4" type="primary">RPN5_1</name>
    <name evidence="4" type="ORF">IWQ62_004636</name>
</gene>
<dbReference type="InterPro" id="IPR040896">
    <property type="entry name" value="RPN5_C"/>
</dbReference>
<feature type="domain" description="PCI" evidence="3">
    <location>
        <begin position="1"/>
        <end position="110"/>
    </location>
</feature>
<dbReference type="EMBL" id="JANBPY010001604">
    <property type="protein sequence ID" value="KAJ1959377.1"/>
    <property type="molecule type" value="Genomic_DNA"/>
</dbReference>
<sequence>LVKHFTTHELMRWSRIVEVYSETLSQTDVFRANTPEGTKHFEDLRKRVIEHNIRVVAKYYTQITITRLTQLLDLNAAEVEEYLSKLVVSKTVYARIDRLSGVVNFVAPQGSNERLDQWAGNVHSLLQLVDKTTHLIAKEEMVHKITKVV</sequence>
<dbReference type="Proteomes" id="UP001150925">
    <property type="component" value="Unassembled WGS sequence"/>
</dbReference>
<protein>
    <submittedName>
        <fullName evidence="4">Proteasome regulatory particle subunit</fullName>
    </submittedName>
</protein>
<dbReference type="FunFam" id="1.10.10.10:FF:000070">
    <property type="entry name" value="26S proteasome non-ATPase regulatory subunit 12"/>
    <property type="match status" value="1"/>
</dbReference>
<reference evidence="4" key="1">
    <citation type="submission" date="2022-07" db="EMBL/GenBank/DDBJ databases">
        <title>Phylogenomic reconstructions and comparative analyses of Kickxellomycotina fungi.</title>
        <authorList>
            <person name="Reynolds N.K."/>
            <person name="Stajich J.E."/>
            <person name="Barry K."/>
            <person name="Grigoriev I.V."/>
            <person name="Crous P."/>
            <person name="Smith M.E."/>
        </authorList>
    </citation>
    <scope>NUCLEOTIDE SEQUENCE</scope>
    <source>
        <strain evidence="4">RSA 1196</strain>
    </source>
</reference>
<feature type="non-terminal residue" evidence="4">
    <location>
        <position position="1"/>
    </location>
</feature>
<dbReference type="PANTHER" id="PTHR10855">
    <property type="entry name" value="26S PROTEASOME NON-ATPASE REGULATORY SUBUNIT 12/COP9 SIGNALOSOME COMPLEX SUBUNIT 4"/>
    <property type="match status" value="1"/>
</dbReference>
<dbReference type="InterPro" id="IPR040134">
    <property type="entry name" value="PSMD12/CSN4"/>
</dbReference>
<name>A0A9W8ASI5_9FUNG</name>
<dbReference type="InterPro" id="IPR000717">
    <property type="entry name" value="PCI_dom"/>
</dbReference>
<organism evidence="4 5">
    <name type="scientific">Dispira parvispora</name>
    <dbReference type="NCBI Taxonomy" id="1520584"/>
    <lineage>
        <taxon>Eukaryota</taxon>
        <taxon>Fungi</taxon>
        <taxon>Fungi incertae sedis</taxon>
        <taxon>Zoopagomycota</taxon>
        <taxon>Kickxellomycotina</taxon>
        <taxon>Dimargaritomycetes</taxon>
        <taxon>Dimargaritales</taxon>
        <taxon>Dimargaritaceae</taxon>
        <taxon>Dispira</taxon>
    </lineage>
</organism>
<dbReference type="AlphaFoldDB" id="A0A9W8ASI5"/>
<evidence type="ECO:0000256" key="2">
    <source>
        <dbReference type="ARBA" id="ARBA00022942"/>
    </source>
</evidence>
<evidence type="ECO:0000313" key="4">
    <source>
        <dbReference type="EMBL" id="KAJ1959377.1"/>
    </source>
</evidence>
<evidence type="ECO:0000259" key="3">
    <source>
        <dbReference type="PROSITE" id="PS50250"/>
    </source>
</evidence>
<dbReference type="Gene3D" id="1.10.10.10">
    <property type="entry name" value="Winged helix-like DNA-binding domain superfamily/Winged helix DNA-binding domain"/>
    <property type="match status" value="1"/>
</dbReference>
<dbReference type="GO" id="GO:0008541">
    <property type="term" value="C:proteasome regulatory particle, lid subcomplex"/>
    <property type="evidence" value="ECO:0007669"/>
    <property type="project" value="TreeGrafter"/>
</dbReference>
<dbReference type="SUPFAM" id="SSF46785">
    <property type="entry name" value="Winged helix' DNA-binding domain"/>
    <property type="match status" value="1"/>
</dbReference>
<comment type="caution">
    <text evidence="4">The sequence shown here is derived from an EMBL/GenBank/DDBJ whole genome shotgun (WGS) entry which is preliminary data.</text>
</comment>
<dbReference type="OrthoDB" id="268763at2759"/>
<dbReference type="SMART" id="SM00088">
    <property type="entry name" value="PINT"/>
    <property type="match status" value="1"/>
</dbReference>
<dbReference type="Pfam" id="PF18098">
    <property type="entry name" value="RPN5_C"/>
    <property type="match status" value="1"/>
</dbReference>
<dbReference type="PANTHER" id="PTHR10855:SF1">
    <property type="entry name" value="26S PROTEASOME NON-ATPASE REGULATORY SUBUNIT 12"/>
    <property type="match status" value="1"/>
</dbReference>
<keyword evidence="5" id="KW-1185">Reference proteome</keyword>